<keyword evidence="4" id="KW-0288">FMN</keyword>
<reference evidence="7 8" key="1">
    <citation type="submission" date="2018-08" db="EMBL/GenBank/DDBJ databases">
        <title>Recombination of ecologically and evolutionarily significant loci maintains genetic cohesion in the Pseudomonas syringae species complex.</title>
        <authorList>
            <person name="Dillon M."/>
            <person name="Thakur S."/>
            <person name="Almeida R.N.D."/>
            <person name="Weir B.S."/>
            <person name="Guttman D.S."/>
        </authorList>
    </citation>
    <scope>NUCLEOTIDE SEQUENCE [LARGE SCALE GENOMIC DNA]</scope>
    <source>
        <strain evidence="7 8">ICMP 6917</strain>
    </source>
</reference>
<protein>
    <recommendedName>
        <fullName evidence="6">FMN-binding domain-containing protein</fullName>
    </recommendedName>
</protein>
<keyword evidence="5" id="KW-0249">Electron transport</keyword>
<evidence type="ECO:0000256" key="5">
    <source>
        <dbReference type="ARBA" id="ARBA00022982"/>
    </source>
</evidence>
<keyword evidence="3" id="KW-0285">Flavoprotein</keyword>
<evidence type="ECO:0000313" key="8">
    <source>
        <dbReference type="Proteomes" id="UP000278332"/>
    </source>
</evidence>
<evidence type="ECO:0000259" key="6">
    <source>
        <dbReference type="SMART" id="SM00900"/>
    </source>
</evidence>
<evidence type="ECO:0000256" key="4">
    <source>
        <dbReference type="ARBA" id="ARBA00022643"/>
    </source>
</evidence>
<dbReference type="InterPro" id="IPR007329">
    <property type="entry name" value="FMN-bd"/>
</dbReference>
<accession>A0A3M4VF72</accession>
<feature type="domain" description="FMN-binding" evidence="6">
    <location>
        <begin position="93"/>
        <end position="172"/>
    </location>
</feature>
<name>A0A3M4VF72_PSECI</name>
<dbReference type="RefSeq" id="WP_122321907.1">
    <property type="nucleotide sequence ID" value="NZ_RBRY01000177.1"/>
</dbReference>
<dbReference type="GO" id="GO:0009055">
    <property type="term" value="F:electron transfer activity"/>
    <property type="evidence" value="ECO:0007669"/>
    <property type="project" value="InterPro"/>
</dbReference>
<dbReference type="PANTHER" id="PTHR36118:SF1">
    <property type="entry name" value="ION-TRANSLOCATING OXIDOREDUCTASE COMPLEX SUBUNIT G"/>
    <property type="match status" value="1"/>
</dbReference>
<dbReference type="NCBIfam" id="TIGR01947">
    <property type="entry name" value="rnfG"/>
    <property type="match status" value="1"/>
</dbReference>
<evidence type="ECO:0000256" key="2">
    <source>
        <dbReference type="ARBA" id="ARBA00022553"/>
    </source>
</evidence>
<organism evidence="7 8">
    <name type="scientific">Pseudomonas cichorii</name>
    <dbReference type="NCBI Taxonomy" id="36746"/>
    <lineage>
        <taxon>Bacteria</taxon>
        <taxon>Pseudomonadati</taxon>
        <taxon>Pseudomonadota</taxon>
        <taxon>Gammaproteobacteria</taxon>
        <taxon>Pseudomonadales</taxon>
        <taxon>Pseudomonadaceae</taxon>
        <taxon>Pseudomonas</taxon>
    </lineage>
</organism>
<evidence type="ECO:0000256" key="3">
    <source>
        <dbReference type="ARBA" id="ARBA00022630"/>
    </source>
</evidence>
<dbReference type="PIRSF" id="PIRSF006091">
    <property type="entry name" value="E_trnsport_RnfG"/>
    <property type="match status" value="1"/>
</dbReference>
<dbReference type="EMBL" id="RBRY01000177">
    <property type="protein sequence ID" value="RMR50361.1"/>
    <property type="molecule type" value="Genomic_DNA"/>
</dbReference>
<comment type="caution">
    <text evidence="7">The sequence shown here is derived from an EMBL/GenBank/DDBJ whole genome shotgun (WGS) entry which is preliminary data.</text>
</comment>
<evidence type="ECO:0000256" key="1">
    <source>
        <dbReference type="ARBA" id="ARBA00022448"/>
    </source>
</evidence>
<dbReference type="GO" id="GO:0022900">
    <property type="term" value="P:electron transport chain"/>
    <property type="evidence" value="ECO:0007669"/>
    <property type="project" value="InterPro"/>
</dbReference>
<dbReference type="GO" id="GO:0005886">
    <property type="term" value="C:plasma membrane"/>
    <property type="evidence" value="ECO:0007669"/>
    <property type="project" value="InterPro"/>
</dbReference>
<dbReference type="Proteomes" id="UP000278332">
    <property type="component" value="Unassembled WGS sequence"/>
</dbReference>
<dbReference type="SMART" id="SM00900">
    <property type="entry name" value="FMN_bind"/>
    <property type="match status" value="1"/>
</dbReference>
<keyword evidence="2" id="KW-0597">Phosphoprotein</keyword>
<dbReference type="PANTHER" id="PTHR36118">
    <property type="entry name" value="ION-TRANSLOCATING OXIDOREDUCTASE COMPLEX SUBUNIT G"/>
    <property type="match status" value="1"/>
</dbReference>
<gene>
    <name evidence="7" type="ORF">ALP84_02197</name>
</gene>
<keyword evidence="1" id="KW-0813">Transport</keyword>
<dbReference type="InterPro" id="IPR010209">
    <property type="entry name" value="Ion_transpt_RnfG/RsxG"/>
</dbReference>
<evidence type="ECO:0000313" key="7">
    <source>
        <dbReference type="EMBL" id="RMR50361.1"/>
    </source>
</evidence>
<dbReference type="Pfam" id="PF04205">
    <property type="entry name" value="FMN_bind"/>
    <property type="match status" value="1"/>
</dbReference>
<dbReference type="GO" id="GO:0010181">
    <property type="term" value="F:FMN binding"/>
    <property type="evidence" value="ECO:0007669"/>
    <property type="project" value="InterPro"/>
</dbReference>
<dbReference type="AlphaFoldDB" id="A0A3M4VF72"/>
<proteinExistence type="predicted"/>
<sequence length="184" mass="19348">MKPLGVVVIVAIAGLGLGVSITLQQAAAPHVQAAMEEARDREWSSVLPVGSYDNQPLRHQLKLPTGDSSVRAAFLASREGKPCAVIFHSQGQGYAGPVELLVGVSVEGRLLGTKVLEQHETPGMGARIVTEPQWLQGLSGKSLNDGTFDQIAGATITSRAVVAAIQNTLRYFDGNKAVLVGTQP</sequence>